<proteinExistence type="predicted"/>
<accession>A0A803SVM5</accession>
<evidence type="ECO:0000259" key="1">
    <source>
        <dbReference type="Pfam" id="PF00085"/>
    </source>
</evidence>
<dbReference type="PANTHER" id="PTHR46135:SF2">
    <property type="entry name" value="THIOREDOXIN DOMAIN-CONTAINING PROTEIN 3"/>
    <property type="match status" value="1"/>
</dbReference>
<dbReference type="InterPro" id="IPR013766">
    <property type="entry name" value="Thioredoxin_domain"/>
</dbReference>
<dbReference type="GeneTree" id="ENSGT00940000161182"/>
<dbReference type="SUPFAM" id="SSF52833">
    <property type="entry name" value="Thioredoxin-like"/>
    <property type="match status" value="1"/>
</dbReference>
<evidence type="ECO:0000313" key="3">
    <source>
        <dbReference type="Proteomes" id="UP000001646"/>
    </source>
</evidence>
<organism evidence="2 3">
    <name type="scientific">Anolis carolinensis</name>
    <name type="common">Green anole</name>
    <name type="synonym">American chameleon</name>
    <dbReference type="NCBI Taxonomy" id="28377"/>
    <lineage>
        <taxon>Eukaryota</taxon>
        <taxon>Metazoa</taxon>
        <taxon>Chordata</taxon>
        <taxon>Craniata</taxon>
        <taxon>Vertebrata</taxon>
        <taxon>Euteleostomi</taxon>
        <taxon>Lepidosauria</taxon>
        <taxon>Squamata</taxon>
        <taxon>Bifurcata</taxon>
        <taxon>Unidentata</taxon>
        <taxon>Episquamata</taxon>
        <taxon>Toxicofera</taxon>
        <taxon>Iguania</taxon>
        <taxon>Dactyloidae</taxon>
        <taxon>Anolis</taxon>
    </lineage>
</organism>
<reference evidence="2" key="2">
    <citation type="submission" date="2025-08" db="UniProtKB">
        <authorList>
            <consortium name="Ensembl"/>
        </authorList>
    </citation>
    <scope>IDENTIFICATION</scope>
</reference>
<dbReference type="InParanoid" id="A0A803SVM5"/>
<dbReference type="Proteomes" id="UP000001646">
    <property type="component" value="Chromosome 6"/>
</dbReference>
<protein>
    <recommendedName>
        <fullName evidence="1">Thioredoxin domain-containing protein</fullName>
    </recommendedName>
</protein>
<dbReference type="InterPro" id="IPR051766">
    <property type="entry name" value="TXND_domain-containing"/>
</dbReference>
<dbReference type="Pfam" id="PF00085">
    <property type="entry name" value="Thioredoxin"/>
    <property type="match status" value="1"/>
</dbReference>
<reference evidence="2 3" key="1">
    <citation type="submission" date="2009-12" db="EMBL/GenBank/DDBJ databases">
        <title>The Genome Sequence of Anolis carolinensis (Green Anole Lizard).</title>
        <authorList>
            <consortium name="The Genome Sequencing Platform"/>
            <person name="Di Palma F."/>
            <person name="Alfoldi J."/>
            <person name="Heiman D."/>
            <person name="Young S."/>
            <person name="Grabherr M."/>
            <person name="Johnson J."/>
            <person name="Lander E.S."/>
            <person name="Lindblad-Toh K."/>
        </authorList>
    </citation>
    <scope>NUCLEOTIDE SEQUENCE [LARGE SCALE GENOMIC DNA]</scope>
    <source>
        <strain evidence="2 3">JBL SC #1</strain>
    </source>
</reference>
<dbReference type="Gene3D" id="3.40.30.10">
    <property type="entry name" value="Glutaredoxin"/>
    <property type="match status" value="1"/>
</dbReference>
<dbReference type="Ensembl" id="ENSACAT00000048621.1">
    <property type="protein sequence ID" value="ENSACAP00000027015.1"/>
    <property type="gene ID" value="ENSACAG00000035786.1"/>
</dbReference>
<sequence length="193" mass="22147">GAFFYPLHQAATFDLDLLDLVDVYQGWCGPCKAVMSLFRKLKNEYGEDNLLHFAVAEVENIVPLLPFKDKCEPKFIFCLNGVMVDLVKGANGPLLNRKVIAFIEQERKIIAGEILRPEVTKPLLYFGSTSVYVACVDEPSHLLFIYLYSTFFTLKGTRDGLQCTYTWQTFNAIRHTIYRQTQRQFNIFQLLAS</sequence>
<dbReference type="PANTHER" id="PTHR46135">
    <property type="entry name" value="NME/NM23 FAMILY MEMBER 8"/>
    <property type="match status" value="1"/>
</dbReference>
<dbReference type="PROSITE" id="PS00194">
    <property type="entry name" value="THIOREDOXIN_1"/>
    <property type="match status" value="1"/>
</dbReference>
<evidence type="ECO:0000313" key="2">
    <source>
        <dbReference type="Ensembl" id="ENSACAP00000027015.1"/>
    </source>
</evidence>
<reference evidence="2" key="3">
    <citation type="submission" date="2025-09" db="UniProtKB">
        <authorList>
            <consortium name="Ensembl"/>
        </authorList>
    </citation>
    <scope>IDENTIFICATION</scope>
</reference>
<feature type="domain" description="Thioredoxin" evidence="1">
    <location>
        <begin position="13"/>
        <end position="91"/>
    </location>
</feature>
<dbReference type="InterPro" id="IPR036249">
    <property type="entry name" value="Thioredoxin-like_sf"/>
</dbReference>
<dbReference type="InterPro" id="IPR017937">
    <property type="entry name" value="Thioredoxin_CS"/>
</dbReference>
<name>A0A803SVM5_ANOCA</name>
<keyword evidence="3" id="KW-1185">Reference proteome</keyword>
<dbReference type="AlphaFoldDB" id="A0A803SVM5"/>